<gene>
    <name evidence="1" type="ORF">CEXT_759171</name>
</gene>
<protein>
    <submittedName>
        <fullName evidence="1">Uncharacterized protein</fullName>
    </submittedName>
</protein>
<reference evidence="1 2" key="1">
    <citation type="submission" date="2021-06" db="EMBL/GenBank/DDBJ databases">
        <title>Caerostris extrusa draft genome.</title>
        <authorList>
            <person name="Kono N."/>
            <person name="Arakawa K."/>
        </authorList>
    </citation>
    <scope>NUCLEOTIDE SEQUENCE [LARGE SCALE GENOMIC DNA]</scope>
</reference>
<evidence type="ECO:0000313" key="2">
    <source>
        <dbReference type="Proteomes" id="UP001054945"/>
    </source>
</evidence>
<comment type="caution">
    <text evidence="1">The sequence shown here is derived from an EMBL/GenBank/DDBJ whole genome shotgun (WGS) entry which is preliminary data.</text>
</comment>
<organism evidence="1 2">
    <name type="scientific">Caerostris extrusa</name>
    <name type="common">Bark spider</name>
    <name type="synonym">Caerostris bankana</name>
    <dbReference type="NCBI Taxonomy" id="172846"/>
    <lineage>
        <taxon>Eukaryota</taxon>
        <taxon>Metazoa</taxon>
        <taxon>Ecdysozoa</taxon>
        <taxon>Arthropoda</taxon>
        <taxon>Chelicerata</taxon>
        <taxon>Arachnida</taxon>
        <taxon>Araneae</taxon>
        <taxon>Araneomorphae</taxon>
        <taxon>Entelegynae</taxon>
        <taxon>Araneoidea</taxon>
        <taxon>Araneidae</taxon>
        <taxon>Caerostris</taxon>
    </lineage>
</organism>
<proteinExistence type="predicted"/>
<accession>A0AAV4Q5H4</accession>
<keyword evidence="2" id="KW-1185">Reference proteome</keyword>
<dbReference type="Proteomes" id="UP001054945">
    <property type="component" value="Unassembled WGS sequence"/>
</dbReference>
<dbReference type="EMBL" id="BPLR01005578">
    <property type="protein sequence ID" value="GIY03437.1"/>
    <property type="molecule type" value="Genomic_DNA"/>
</dbReference>
<evidence type="ECO:0000313" key="1">
    <source>
        <dbReference type="EMBL" id="GIY03437.1"/>
    </source>
</evidence>
<name>A0AAV4Q5H4_CAEEX</name>
<dbReference type="AlphaFoldDB" id="A0AAV4Q5H4"/>
<sequence length="90" mass="10156">MGSTAAAVFRRDEICTYGITIRDLNPLMGSTAAAVFRRDEIMQLLSEIQIGLWALLHPLFSEMSKFCIYAITVRDSNPLMTLLQLQFSEI</sequence>